<name>A0A4Z1H507_9HELO</name>
<dbReference type="InterPro" id="IPR002594">
    <property type="entry name" value="GH12"/>
</dbReference>
<dbReference type="EMBL" id="PQXK01000038">
    <property type="protein sequence ID" value="TGO40353.1"/>
    <property type="molecule type" value="Genomic_DNA"/>
</dbReference>
<dbReference type="Proteomes" id="UP000297814">
    <property type="component" value="Unassembled WGS sequence"/>
</dbReference>
<protein>
    <recommendedName>
        <fullName evidence="4">Glycoside hydrolase family 12 protein</fullName>
    </recommendedName>
</protein>
<evidence type="ECO:0000313" key="3">
    <source>
        <dbReference type="Proteomes" id="UP000297814"/>
    </source>
</evidence>
<comment type="similarity">
    <text evidence="1">Belongs to the glycosyl hydrolase 12 (cellulase H) family.</text>
</comment>
<accession>A0A4Z1H507</accession>
<dbReference type="Gene3D" id="2.60.120.180">
    <property type="match status" value="1"/>
</dbReference>
<dbReference type="PANTHER" id="PTHR34002">
    <property type="entry name" value="BLR1656 PROTEIN"/>
    <property type="match status" value="1"/>
</dbReference>
<dbReference type="SUPFAM" id="SSF49899">
    <property type="entry name" value="Concanavalin A-like lectins/glucanases"/>
    <property type="match status" value="1"/>
</dbReference>
<evidence type="ECO:0008006" key="4">
    <source>
        <dbReference type="Google" id="ProtNLM"/>
    </source>
</evidence>
<dbReference type="InterPro" id="IPR013319">
    <property type="entry name" value="GH11/12"/>
</dbReference>
<comment type="caution">
    <text evidence="2">The sequence shown here is derived from an EMBL/GenBank/DDBJ whole genome shotgun (WGS) entry which is preliminary data.</text>
</comment>
<reference evidence="2 3" key="1">
    <citation type="submission" date="2017-12" db="EMBL/GenBank/DDBJ databases">
        <title>Comparative genomics of Botrytis spp.</title>
        <authorList>
            <person name="Valero-Jimenez C.A."/>
            <person name="Tapia P."/>
            <person name="Veloso J."/>
            <person name="Silva-Moreno E."/>
            <person name="Staats M."/>
            <person name="Valdes J.H."/>
            <person name="Van Kan J.A.L."/>
        </authorList>
    </citation>
    <scope>NUCLEOTIDE SEQUENCE [LARGE SCALE GENOMIC DNA]</scope>
    <source>
        <strain evidence="2 3">Bh0001</strain>
    </source>
</reference>
<gene>
    <name evidence="2" type="ORF">BHYA_0038g00270</name>
</gene>
<organism evidence="2 3">
    <name type="scientific">Botrytis hyacinthi</name>
    <dbReference type="NCBI Taxonomy" id="278943"/>
    <lineage>
        <taxon>Eukaryota</taxon>
        <taxon>Fungi</taxon>
        <taxon>Dikarya</taxon>
        <taxon>Ascomycota</taxon>
        <taxon>Pezizomycotina</taxon>
        <taxon>Leotiomycetes</taxon>
        <taxon>Helotiales</taxon>
        <taxon>Sclerotiniaceae</taxon>
        <taxon>Botrytis</taxon>
    </lineage>
</organism>
<dbReference type="PANTHER" id="PTHR34002:SF11">
    <property type="entry name" value="CONCANAVALIN A-LIKE LECTIN_GLUCANASE"/>
    <property type="match status" value="1"/>
</dbReference>
<keyword evidence="3" id="KW-1185">Reference proteome</keyword>
<dbReference type="AlphaFoldDB" id="A0A4Z1H507"/>
<sequence>MLLKPQYKIIIYLFPFLTPSIHAETTQICDSTNATTKSGRYTFFPDITTTDKDGYQCTDKEETRRERANSASLKFSLADENSGSVGSTTQFNTTFSWSSPDISTPHSFPSLALNLPSLLPIPISNISLFPLTNNWALYPGNPLHTISATTPDSLLNASVIAACYLNIYLDLEPSISLDKRFSATKISIWQANYGGLIPLGYNDTASTITRPVMNLAGISYTLYVSQTSPSTSSSASNLSSSTVANDEPQVPQTIYTWYPSINATTLTAMDISPLLNYLWREVYISSNTYVGFVEWGLDARNSNGNVTWSVYETGMTVKPGTPVRAVGMGRRKEVGRGEMLALVGLFFGAVVLFG</sequence>
<dbReference type="InterPro" id="IPR013320">
    <property type="entry name" value="ConA-like_dom_sf"/>
</dbReference>
<evidence type="ECO:0000256" key="1">
    <source>
        <dbReference type="ARBA" id="ARBA00005519"/>
    </source>
</evidence>
<evidence type="ECO:0000313" key="2">
    <source>
        <dbReference type="EMBL" id="TGO40353.1"/>
    </source>
</evidence>
<dbReference type="GO" id="GO:0000272">
    <property type="term" value="P:polysaccharide catabolic process"/>
    <property type="evidence" value="ECO:0007669"/>
    <property type="project" value="InterPro"/>
</dbReference>
<dbReference type="GO" id="GO:0008810">
    <property type="term" value="F:cellulase activity"/>
    <property type="evidence" value="ECO:0007669"/>
    <property type="project" value="InterPro"/>
</dbReference>
<proteinExistence type="inferred from homology"/>